<feature type="domain" description="Bacterial EndoU nuclease" evidence="1">
    <location>
        <begin position="13"/>
        <end position="130"/>
    </location>
</feature>
<dbReference type="Pfam" id="PF14436">
    <property type="entry name" value="EndoU_bacteria"/>
    <property type="match status" value="1"/>
</dbReference>
<sequence length="132" mass="15071">MNEVTNNYSLSSRALEHVFLGEISRAGSPKGYHCNRNLGDENAEVLPDTKAIISGNIFEYMVRSKNTHILKESNRGYSTFFPETWSRQQVLDMIEHSCRLVDPTSGVYICNNILVKIVERNGNIITFYPVRE</sequence>
<proteinExistence type="predicted"/>
<dbReference type="EMBL" id="NCVK01000009">
    <property type="protein sequence ID" value="ORP04331.1"/>
    <property type="molecule type" value="Genomic_DNA"/>
</dbReference>
<dbReference type="Proteomes" id="UP000193517">
    <property type="component" value="Unassembled WGS sequence"/>
</dbReference>
<evidence type="ECO:0000313" key="3">
    <source>
        <dbReference type="Proteomes" id="UP000193517"/>
    </source>
</evidence>
<organism evidence="2 3">
    <name type="scientific">Streptococcus mitis</name>
    <dbReference type="NCBI Taxonomy" id="28037"/>
    <lineage>
        <taxon>Bacteria</taxon>
        <taxon>Bacillati</taxon>
        <taxon>Bacillota</taxon>
        <taxon>Bacilli</taxon>
        <taxon>Lactobacillales</taxon>
        <taxon>Streptococcaceae</taxon>
        <taxon>Streptococcus</taxon>
        <taxon>Streptococcus mitis group</taxon>
    </lineage>
</organism>
<comment type="caution">
    <text evidence="2">The sequence shown here is derived from an EMBL/GenBank/DDBJ whole genome shotgun (WGS) entry which is preliminary data.</text>
</comment>
<evidence type="ECO:0000313" key="2">
    <source>
        <dbReference type="EMBL" id="ORP04331.1"/>
    </source>
</evidence>
<gene>
    <name evidence="2" type="ORF">B7695_03050</name>
</gene>
<reference evidence="2 3" key="1">
    <citation type="journal article" date="2016" name="Eur. J. Clin. Microbiol. Infect. Dis.">
        <title>Whole genome sequencing as a tool for phylogenetic analysis of clinical strains of Mitis group streptococci.</title>
        <authorList>
            <person name="Rasmussen L.H."/>
            <person name="Dargis R."/>
            <person name="Hojholt K."/>
            <person name="Christensen J.J."/>
            <person name="Skovgaard O."/>
            <person name="Justesen U.S."/>
            <person name="Rosenvinge F.S."/>
            <person name="Moser C."/>
            <person name="Lukjancenko O."/>
            <person name="Rasmussen S."/>
            <person name="Nielsen X.C."/>
        </authorList>
    </citation>
    <scope>NUCLEOTIDE SEQUENCE [LARGE SCALE GENOMIC DNA]</scope>
    <source>
        <strain evidence="2 3">OD_317805_11</strain>
    </source>
</reference>
<name>A0A1X1KY04_STRMT</name>
<dbReference type="RefSeq" id="WP_084889637.1">
    <property type="nucleotide sequence ID" value="NZ_NCVK01000009.1"/>
</dbReference>
<dbReference type="InterPro" id="IPR029501">
    <property type="entry name" value="EndoU_bac"/>
</dbReference>
<evidence type="ECO:0000259" key="1">
    <source>
        <dbReference type="Pfam" id="PF14436"/>
    </source>
</evidence>
<dbReference type="AlphaFoldDB" id="A0A1X1KY04"/>
<protein>
    <recommendedName>
        <fullName evidence="1">Bacterial EndoU nuclease domain-containing protein</fullName>
    </recommendedName>
</protein>
<dbReference type="OrthoDB" id="9809490at2"/>
<accession>A0A1X1KY04</accession>
<dbReference type="GO" id="GO:0004519">
    <property type="term" value="F:endonuclease activity"/>
    <property type="evidence" value="ECO:0007669"/>
    <property type="project" value="InterPro"/>
</dbReference>